<sequence>MNLPLLVAGAGIGGLAAALALARQGHPVTVLEQAPAFGEIGAGLQLGPNAVRVLADWGLLPALREAAAFPDALHVRDARSGRALGQLRLGKATVTRHGQAYACIHRADLHALLQGAAAGEAQVSWRLGARVESWQISEGGVSLTLASGDHLAGQALIGCDGLWSRVRHAGFDHSPPRRTGHLAYRGLVPAAALPEAMRANQIGVWLGRQLHVVHYPVRRGEAINLVAVVHGEPGAADASNWSQPAEAAELRAALGTISAPLADWLAAVPGWTRWVLHDRDPLRGPADMARGPVALLGDAAHPMRPYLAQGAAMALEDAWALGHLAQGAAGDDWPERLARYAQARWARNARVQQRSRRNGRIFHASGALRLGRDWAMAVLGERLLDNPWLYAGPGEPPSIGRPSP</sequence>
<keyword evidence="5 7" id="KW-0503">Monooxygenase</keyword>
<reference evidence="8" key="2">
    <citation type="submission" date="2014-11" db="EMBL/GenBank/DDBJ databases">
        <title>Draft genome sequence of Hydrogenophaga intermedia S1.</title>
        <authorList>
            <person name="Gan H.M."/>
            <person name="Chew T.H."/>
            <person name="Stolz A."/>
        </authorList>
    </citation>
    <scope>NUCLEOTIDE SEQUENCE [LARGE SCALE GENOMIC DNA]</scope>
    <source>
        <strain evidence="8">S1</strain>
    </source>
</reference>
<dbReference type="Pfam" id="PF01494">
    <property type="entry name" value="FAD_binding_3"/>
    <property type="match status" value="1"/>
</dbReference>
<dbReference type="InterPro" id="IPR036188">
    <property type="entry name" value="FAD/NAD-bd_sf"/>
</dbReference>
<comment type="cofactor">
    <cofactor evidence="1">
        <name>FAD</name>
        <dbReference type="ChEBI" id="CHEBI:57692"/>
    </cofactor>
</comment>
<dbReference type="PANTHER" id="PTHR13789">
    <property type="entry name" value="MONOOXYGENASE"/>
    <property type="match status" value="1"/>
</dbReference>
<protein>
    <submittedName>
        <fullName evidence="7">FAD-binding monooxygenase</fullName>
    </submittedName>
</protein>
<accession>A0A1L1PJ68</accession>
<reference evidence="8" key="1">
    <citation type="submission" date="2014-02" db="EMBL/GenBank/DDBJ databases">
        <authorList>
            <person name="Gan H."/>
        </authorList>
    </citation>
    <scope>NUCLEOTIDE SEQUENCE [LARGE SCALE GENOMIC DNA]</scope>
    <source>
        <strain evidence="8">S1</strain>
    </source>
</reference>
<evidence type="ECO:0000313" key="8">
    <source>
        <dbReference type="Proteomes" id="UP000028878"/>
    </source>
</evidence>
<keyword evidence="2" id="KW-0285">Flavoprotein</keyword>
<evidence type="ECO:0000256" key="4">
    <source>
        <dbReference type="ARBA" id="ARBA00023002"/>
    </source>
</evidence>
<dbReference type="PANTHER" id="PTHR13789:SF318">
    <property type="entry name" value="GERANYLGERANYL DIPHOSPHATE REDUCTASE"/>
    <property type="match status" value="1"/>
</dbReference>
<dbReference type="InterPro" id="IPR050493">
    <property type="entry name" value="FAD-dep_Monooxygenase_BioMet"/>
</dbReference>
<dbReference type="GO" id="GO:0004497">
    <property type="term" value="F:monooxygenase activity"/>
    <property type="evidence" value="ECO:0007669"/>
    <property type="project" value="UniProtKB-KW"/>
</dbReference>
<evidence type="ECO:0000313" key="7">
    <source>
        <dbReference type="EMBL" id="CDN90032.1"/>
    </source>
</evidence>
<feature type="domain" description="FAD-binding" evidence="6">
    <location>
        <begin position="5"/>
        <end position="354"/>
    </location>
</feature>
<gene>
    <name evidence="7" type="ORF">BN948_04473</name>
</gene>
<keyword evidence="8" id="KW-1185">Reference proteome</keyword>
<evidence type="ECO:0000259" key="6">
    <source>
        <dbReference type="Pfam" id="PF01494"/>
    </source>
</evidence>
<dbReference type="Proteomes" id="UP000028878">
    <property type="component" value="Unassembled WGS sequence"/>
</dbReference>
<keyword evidence="3" id="KW-0274">FAD</keyword>
<dbReference type="RefSeq" id="WP_009518497.1">
    <property type="nucleotide sequence ID" value="NZ_CCAE010000062.1"/>
</dbReference>
<dbReference type="SUPFAM" id="SSF54373">
    <property type="entry name" value="FAD-linked reductases, C-terminal domain"/>
    <property type="match status" value="1"/>
</dbReference>
<dbReference type="SUPFAM" id="SSF51905">
    <property type="entry name" value="FAD/NAD(P)-binding domain"/>
    <property type="match status" value="1"/>
</dbReference>
<dbReference type="InterPro" id="IPR002938">
    <property type="entry name" value="FAD-bd"/>
</dbReference>
<organism evidence="7 8">
    <name type="scientific">Hydrogenophaga intermedia</name>
    <dbReference type="NCBI Taxonomy" id="65786"/>
    <lineage>
        <taxon>Bacteria</taxon>
        <taxon>Pseudomonadati</taxon>
        <taxon>Pseudomonadota</taxon>
        <taxon>Betaproteobacteria</taxon>
        <taxon>Burkholderiales</taxon>
        <taxon>Comamonadaceae</taxon>
        <taxon>Hydrogenophaga</taxon>
    </lineage>
</organism>
<dbReference type="AlphaFoldDB" id="A0A1L1PJ68"/>
<proteinExistence type="predicted"/>
<dbReference type="PRINTS" id="PR00420">
    <property type="entry name" value="RNGMNOXGNASE"/>
</dbReference>
<evidence type="ECO:0000256" key="3">
    <source>
        <dbReference type="ARBA" id="ARBA00022827"/>
    </source>
</evidence>
<dbReference type="Gene3D" id="3.50.50.60">
    <property type="entry name" value="FAD/NAD(P)-binding domain"/>
    <property type="match status" value="1"/>
</dbReference>
<evidence type="ECO:0000256" key="5">
    <source>
        <dbReference type="ARBA" id="ARBA00023033"/>
    </source>
</evidence>
<keyword evidence="4" id="KW-0560">Oxidoreductase</keyword>
<name>A0A1L1PJ68_HYDIT</name>
<dbReference type="GO" id="GO:0071949">
    <property type="term" value="F:FAD binding"/>
    <property type="evidence" value="ECO:0007669"/>
    <property type="project" value="InterPro"/>
</dbReference>
<evidence type="ECO:0000256" key="2">
    <source>
        <dbReference type="ARBA" id="ARBA00022630"/>
    </source>
</evidence>
<dbReference type="EMBL" id="CCAE010000062">
    <property type="protein sequence ID" value="CDN90032.1"/>
    <property type="molecule type" value="Genomic_DNA"/>
</dbReference>
<evidence type="ECO:0000256" key="1">
    <source>
        <dbReference type="ARBA" id="ARBA00001974"/>
    </source>
</evidence>